<evidence type="ECO:0000256" key="4">
    <source>
        <dbReference type="ARBA" id="ARBA00022737"/>
    </source>
</evidence>
<keyword evidence="13" id="KW-1185">Reference proteome</keyword>
<feature type="non-terminal residue" evidence="12">
    <location>
        <position position="1"/>
    </location>
</feature>
<feature type="transmembrane region" description="Helical" evidence="10">
    <location>
        <begin position="62"/>
        <end position="81"/>
    </location>
</feature>
<dbReference type="Pfam" id="PF00005">
    <property type="entry name" value="ABC_tran"/>
    <property type="match status" value="1"/>
</dbReference>
<organism evidence="12 13">
    <name type="scientific">Linnemannia gamsii</name>
    <dbReference type="NCBI Taxonomy" id="64522"/>
    <lineage>
        <taxon>Eukaryota</taxon>
        <taxon>Fungi</taxon>
        <taxon>Fungi incertae sedis</taxon>
        <taxon>Mucoromycota</taxon>
        <taxon>Mortierellomycotina</taxon>
        <taxon>Mortierellomycetes</taxon>
        <taxon>Mortierellales</taxon>
        <taxon>Mortierellaceae</taxon>
        <taxon>Linnemannia</taxon>
    </lineage>
</organism>
<keyword evidence="5" id="KW-0547">Nucleotide-binding</keyword>
<dbReference type="OrthoDB" id="6500128at2759"/>
<dbReference type="GO" id="GO:0005524">
    <property type="term" value="F:ATP binding"/>
    <property type="evidence" value="ECO:0007669"/>
    <property type="project" value="UniProtKB-KW"/>
</dbReference>
<dbReference type="GO" id="GO:0140359">
    <property type="term" value="F:ABC-type transporter activity"/>
    <property type="evidence" value="ECO:0007669"/>
    <property type="project" value="InterPro"/>
</dbReference>
<feature type="region of interest" description="Disordered" evidence="9">
    <location>
        <begin position="474"/>
        <end position="494"/>
    </location>
</feature>
<keyword evidence="6" id="KW-0067">ATP-binding</keyword>
<dbReference type="CDD" id="cd18579">
    <property type="entry name" value="ABC_6TM_ABCC_D1"/>
    <property type="match status" value="1"/>
</dbReference>
<name>A0A9P6UFB7_9FUNG</name>
<proteinExistence type="predicted"/>
<keyword evidence="3 10" id="KW-0812">Transmembrane</keyword>
<dbReference type="PANTHER" id="PTHR24223">
    <property type="entry name" value="ATP-BINDING CASSETTE SUB-FAMILY C"/>
    <property type="match status" value="1"/>
</dbReference>
<dbReference type="InterPro" id="IPR003439">
    <property type="entry name" value="ABC_transporter-like_ATP-bd"/>
</dbReference>
<evidence type="ECO:0000259" key="11">
    <source>
        <dbReference type="PROSITE" id="PS50929"/>
    </source>
</evidence>
<evidence type="ECO:0000256" key="3">
    <source>
        <dbReference type="ARBA" id="ARBA00022692"/>
    </source>
</evidence>
<dbReference type="InterPro" id="IPR011527">
    <property type="entry name" value="ABC1_TM_dom"/>
</dbReference>
<comment type="subcellular location">
    <subcellularLocation>
        <location evidence="1">Endomembrane system</location>
        <topology evidence="1">Multi-pass membrane protein</topology>
    </subcellularLocation>
</comment>
<feature type="transmembrane region" description="Helical" evidence="10">
    <location>
        <begin position="303"/>
        <end position="328"/>
    </location>
</feature>
<comment type="caution">
    <text evidence="12">The sequence shown here is derived from an EMBL/GenBank/DDBJ whole genome shotgun (WGS) entry which is preliminary data.</text>
</comment>
<keyword evidence="4" id="KW-0677">Repeat</keyword>
<dbReference type="Proteomes" id="UP000823405">
    <property type="component" value="Unassembled WGS sequence"/>
</dbReference>
<dbReference type="InterPro" id="IPR050173">
    <property type="entry name" value="ABC_transporter_C-like"/>
</dbReference>
<evidence type="ECO:0000256" key="1">
    <source>
        <dbReference type="ARBA" id="ARBA00004127"/>
    </source>
</evidence>
<feature type="transmembrane region" description="Helical" evidence="10">
    <location>
        <begin position="334"/>
        <end position="353"/>
    </location>
</feature>
<keyword evidence="7 10" id="KW-1133">Transmembrane helix</keyword>
<sequence>MRFGAASLLTSWVLALGLNHLELGYKFRSSTYLFTFYVVNIVASLIHIRTLYDTRPTGEGQFTSFCVFFGAAIVTFVVEAWPRKQHQHKQDNKADKEEKKMLTPYEQANLWSRLCFYYMQDMFSTGFRRPLLNEDIADQMPQHLRTQHSFTLLSQMWEQHKKERRVKGKTPNLMLLSLRAFGPKLVPVTLISLTQSVLEYSQVLLLGVLLDYITKSTSGTIEEGVRPPIEYGIILAVALFLSTFLATLASGQFFQGSYVLGIELRTALIGLIYQKSLVLSPGARQRSTVGEISNHMSVDTERIGFAVTAFPMSVSSVFEIVLAIYLLYIRLGPSSLTSVGVILTIIPMQGLMAKVVNKAKDRKLEAMDNRVRILTEVLSAIKTIKMYSWENAFRKRVARFRATEIKRIQVLMLEEELDQDQIEYRDNSSGSADGDSKAALEIRDGVFAWTNIHDENLRKEKSEESEMKKNVAKDITATESSLSPTPALPDTPTIDSIMTISSTEAPSPLTQDTAEPLPTLTSINLTVPQGSLTSIVGRVGQGKSSLMSALIGEMYKRQGRVIVSGSVAYVSQVAWILNGSLRDNILFGSPFDQSKYDRILESAGLLPDI</sequence>
<dbReference type="AlphaFoldDB" id="A0A9P6UFB7"/>
<accession>A0A9P6UFB7</accession>
<evidence type="ECO:0000256" key="2">
    <source>
        <dbReference type="ARBA" id="ARBA00022448"/>
    </source>
</evidence>
<evidence type="ECO:0000256" key="8">
    <source>
        <dbReference type="ARBA" id="ARBA00023136"/>
    </source>
</evidence>
<dbReference type="PROSITE" id="PS50929">
    <property type="entry name" value="ABC_TM1F"/>
    <property type="match status" value="1"/>
</dbReference>
<feature type="domain" description="ABC transmembrane type-1" evidence="11">
    <location>
        <begin position="188"/>
        <end position="406"/>
    </location>
</feature>
<feature type="transmembrane region" description="Helical" evidence="10">
    <location>
        <begin position="231"/>
        <end position="254"/>
    </location>
</feature>
<evidence type="ECO:0000313" key="12">
    <source>
        <dbReference type="EMBL" id="KAG0286909.1"/>
    </source>
</evidence>
<dbReference type="Gene3D" id="3.40.50.300">
    <property type="entry name" value="P-loop containing nucleotide triphosphate hydrolases"/>
    <property type="match status" value="1"/>
</dbReference>
<dbReference type="EMBL" id="JAAAIN010003219">
    <property type="protein sequence ID" value="KAG0286909.1"/>
    <property type="molecule type" value="Genomic_DNA"/>
</dbReference>
<dbReference type="GO" id="GO:0016887">
    <property type="term" value="F:ATP hydrolysis activity"/>
    <property type="evidence" value="ECO:0007669"/>
    <property type="project" value="InterPro"/>
</dbReference>
<evidence type="ECO:0000256" key="5">
    <source>
        <dbReference type="ARBA" id="ARBA00022741"/>
    </source>
</evidence>
<dbReference type="SUPFAM" id="SSF90123">
    <property type="entry name" value="ABC transporter transmembrane region"/>
    <property type="match status" value="1"/>
</dbReference>
<feature type="transmembrane region" description="Helical" evidence="10">
    <location>
        <begin position="31"/>
        <end position="50"/>
    </location>
</feature>
<evidence type="ECO:0000256" key="7">
    <source>
        <dbReference type="ARBA" id="ARBA00022989"/>
    </source>
</evidence>
<keyword evidence="8 10" id="KW-0472">Membrane</keyword>
<dbReference type="GO" id="GO:0000329">
    <property type="term" value="C:fungal-type vacuole membrane"/>
    <property type="evidence" value="ECO:0007669"/>
    <property type="project" value="UniProtKB-ARBA"/>
</dbReference>
<evidence type="ECO:0000256" key="9">
    <source>
        <dbReference type="SAM" id="MobiDB-lite"/>
    </source>
</evidence>
<evidence type="ECO:0000256" key="6">
    <source>
        <dbReference type="ARBA" id="ARBA00022840"/>
    </source>
</evidence>
<dbReference type="InterPro" id="IPR027417">
    <property type="entry name" value="P-loop_NTPase"/>
</dbReference>
<dbReference type="Gene3D" id="1.20.1560.10">
    <property type="entry name" value="ABC transporter type 1, transmembrane domain"/>
    <property type="match status" value="1"/>
</dbReference>
<keyword evidence="2" id="KW-0813">Transport</keyword>
<gene>
    <name evidence="12" type="ORF">BGZ97_007261</name>
</gene>
<dbReference type="Pfam" id="PF00664">
    <property type="entry name" value="ABC_membrane"/>
    <property type="match status" value="1"/>
</dbReference>
<reference evidence="12" key="1">
    <citation type="journal article" date="2020" name="Fungal Divers.">
        <title>Resolving the Mortierellaceae phylogeny through synthesis of multi-gene phylogenetics and phylogenomics.</title>
        <authorList>
            <person name="Vandepol N."/>
            <person name="Liber J."/>
            <person name="Desiro A."/>
            <person name="Na H."/>
            <person name="Kennedy M."/>
            <person name="Barry K."/>
            <person name="Grigoriev I.V."/>
            <person name="Miller A.N."/>
            <person name="O'Donnell K."/>
            <person name="Stajich J.E."/>
            <person name="Bonito G."/>
        </authorList>
    </citation>
    <scope>NUCLEOTIDE SEQUENCE</scope>
    <source>
        <strain evidence="12">NVP60</strain>
    </source>
</reference>
<dbReference type="PANTHER" id="PTHR24223:SF443">
    <property type="entry name" value="MULTIDRUG-RESISTANCE LIKE PROTEIN 1, ISOFORM I"/>
    <property type="match status" value="1"/>
</dbReference>
<dbReference type="InterPro" id="IPR036640">
    <property type="entry name" value="ABC1_TM_sf"/>
</dbReference>
<dbReference type="InterPro" id="IPR044746">
    <property type="entry name" value="ABCC_6TM_D1"/>
</dbReference>
<evidence type="ECO:0000256" key="10">
    <source>
        <dbReference type="SAM" id="Phobius"/>
    </source>
</evidence>
<dbReference type="SUPFAM" id="SSF52540">
    <property type="entry name" value="P-loop containing nucleoside triphosphate hydrolases"/>
    <property type="match status" value="1"/>
</dbReference>
<dbReference type="GO" id="GO:0012505">
    <property type="term" value="C:endomembrane system"/>
    <property type="evidence" value="ECO:0007669"/>
    <property type="project" value="UniProtKB-SubCell"/>
</dbReference>
<protein>
    <recommendedName>
        <fullName evidence="11">ABC transmembrane type-1 domain-containing protein</fullName>
    </recommendedName>
</protein>
<evidence type="ECO:0000313" key="13">
    <source>
        <dbReference type="Proteomes" id="UP000823405"/>
    </source>
</evidence>